<keyword evidence="1 2" id="KW-0727">SH2 domain</keyword>
<dbReference type="Proteomes" id="UP000823561">
    <property type="component" value="Chromosome 20"/>
</dbReference>
<evidence type="ECO:0000256" key="3">
    <source>
        <dbReference type="SAM" id="MobiDB-lite"/>
    </source>
</evidence>
<accession>A0AAV6FP16</accession>
<feature type="compositionally biased region" description="Polar residues" evidence="3">
    <location>
        <begin position="307"/>
        <end position="316"/>
    </location>
</feature>
<gene>
    <name evidence="5" type="ORF">AALO_G00256120</name>
</gene>
<dbReference type="PANTHER" id="PTHR14388:SF23">
    <property type="entry name" value="SI:CH73-109I22.2"/>
    <property type="match status" value="1"/>
</dbReference>
<evidence type="ECO:0000313" key="6">
    <source>
        <dbReference type="Proteomes" id="UP000823561"/>
    </source>
</evidence>
<keyword evidence="6" id="KW-1185">Reference proteome</keyword>
<dbReference type="Gene3D" id="3.30.505.10">
    <property type="entry name" value="SH2 domain"/>
    <property type="match status" value="1"/>
</dbReference>
<dbReference type="PRINTS" id="PR00401">
    <property type="entry name" value="SH2DOMAIN"/>
</dbReference>
<dbReference type="SUPFAM" id="SSF55550">
    <property type="entry name" value="SH2 domain"/>
    <property type="match status" value="1"/>
</dbReference>
<feature type="compositionally biased region" description="Polar residues" evidence="3">
    <location>
        <begin position="417"/>
        <end position="442"/>
    </location>
</feature>
<evidence type="ECO:0000256" key="2">
    <source>
        <dbReference type="PROSITE-ProRule" id="PRU00191"/>
    </source>
</evidence>
<dbReference type="SMART" id="SM00252">
    <property type="entry name" value="SH2"/>
    <property type="match status" value="1"/>
</dbReference>
<feature type="compositionally biased region" description="Polar residues" evidence="3">
    <location>
        <begin position="260"/>
        <end position="272"/>
    </location>
</feature>
<name>A0AAV6FP16_9TELE</name>
<feature type="region of interest" description="Disordered" evidence="3">
    <location>
        <begin position="248"/>
        <end position="317"/>
    </location>
</feature>
<sequence length="483" mass="52271">MSPAVMLGPAVPLEALSPSLRAHTLLWFHRSQLPRLQTQGQPLPRWLHGFATRREAEQLLHDQPMGCFLLRLSESKIGFVLSYRGKDRCRHFIIEEEDGALSGKAGKYLIAGENSRHCSLEELITYYTQNPVGPFDEMLTVPCTKANGLIDDIVRKRVGDREQGKEPCSAVSLPPALASAPLASAPLASAPLASATLPEQREAASKDAPEYAVVRKALRKSHSLPGSPTVPNTAPPCLQQVFSAVSSPKESTVCHDRPNSESVTHSTDNPTNVPYARVNKPPRAMAQTPQASASSSASGLQGAMVSSAATSPQASAEQKYWHLEPEHTYEETPATATATVTATGEQIDFYAMGRRREVEGREGTSGNHVYSEVNIRGARENPTLTPEPVPTRASNSATVPASFRTVPNLPARPPPRHTNTFSRVDTSVQNFGGPLLSTSPSRSGHFPPPLWPTSPHRPLSHLQQIPERSSGPRPPLPPPNPKH</sequence>
<dbReference type="Pfam" id="PF00017">
    <property type="entry name" value="SH2"/>
    <property type="match status" value="1"/>
</dbReference>
<dbReference type="InterPro" id="IPR036860">
    <property type="entry name" value="SH2_dom_sf"/>
</dbReference>
<feature type="region of interest" description="Disordered" evidence="3">
    <location>
        <begin position="403"/>
        <end position="483"/>
    </location>
</feature>
<evidence type="ECO:0000313" key="5">
    <source>
        <dbReference type="EMBL" id="KAG5264613.1"/>
    </source>
</evidence>
<feature type="domain" description="SH2" evidence="4">
    <location>
        <begin position="46"/>
        <end position="143"/>
    </location>
</feature>
<proteinExistence type="predicted"/>
<dbReference type="AlphaFoldDB" id="A0AAV6FP16"/>
<dbReference type="InterPro" id="IPR000980">
    <property type="entry name" value="SH2"/>
</dbReference>
<dbReference type="PANTHER" id="PTHR14388">
    <property type="entry name" value="T CELL-SPECIFIC ADAPTER PROTEIN TSAD"/>
    <property type="match status" value="1"/>
</dbReference>
<feature type="compositionally biased region" description="Pro residues" evidence="3">
    <location>
        <begin position="472"/>
        <end position="483"/>
    </location>
</feature>
<organism evidence="5 6">
    <name type="scientific">Alosa alosa</name>
    <name type="common">allis shad</name>
    <dbReference type="NCBI Taxonomy" id="278164"/>
    <lineage>
        <taxon>Eukaryota</taxon>
        <taxon>Metazoa</taxon>
        <taxon>Chordata</taxon>
        <taxon>Craniata</taxon>
        <taxon>Vertebrata</taxon>
        <taxon>Euteleostomi</taxon>
        <taxon>Actinopterygii</taxon>
        <taxon>Neopterygii</taxon>
        <taxon>Teleostei</taxon>
        <taxon>Clupei</taxon>
        <taxon>Clupeiformes</taxon>
        <taxon>Clupeoidei</taxon>
        <taxon>Clupeidae</taxon>
        <taxon>Alosa</taxon>
    </lineage>
</organism>
<dbReference type="PROSITE" id="PS50001">
    <property type="entry name" value="SH2"/>
    <property type="match status" value="1"/>
</dbReference>
<dbReference type="FunFam" id="3.30.505.10:FF:000103">
    <property type="entry name" value="Si:ch73-109i22.2"/>
    <property type="match status" value="1"/>
</dbReference>
<dbReference type="EMBL" id="JADWDJ010000020">
    <property type="protein sequence ID" value="KAG5264613.1"/>
    <property type="molecule type" value="Genomic_DNA"/>
</dbReference>
<evidence type="ECO:0000259" key="4">
    <source>
        <dbReference type="PROSITE" id="PS50001"/>
    </source>
</evidence>
<comment type="caution">
    <text evidence="5">The sequence shown here is derived from an EMBL/GenBank/DDBJ whole genome shotgun (WGS) entry which is preliminary data.</text>
</comment>
<evidence type="ECO:0000256" key="1">
    <source>
        <dbReference type="ARBA" id="ARBA00022999"/>
    </source>
</evidence>
<reference evidence="5" key="1">
    <citation type="submission" date="2020-10" db="EMBL/GenBank/DDBJ databases">
        <title>Chromosome-scale genome assembly of the Allis shad, Alosa alosa.</title>
        <authorList>
            <person name="Margot Z."/>
            <person name="Christophe K."/>
            <person name="Cabau C."/>
            <person name="Louis A."/>
            <person name="Berthelot C."/>
            <person name="Parey E."/>
            <person name="Roest Crollius H."/>
            <person name="Montfort J."/>
            <person name="Robinson-Rechavi M."/>
            <person name="Bucao C."/>
            <person name="Bouchez O."/>
            <person name="Gislard M."/>
            <person name="Lluch J."/>
            <person name="Milhes M."/>
            <person name="Lampietro C."/>
            <person name="Lopez Roques C."/>
            <person name="Donnadieu C."/>
            <person name="Braasch I."/>
            <person name="Desvignes T."/>
            <person name="Postlethwait J."/>
            <person name="Bobe J."/>
            <person name="Guiguen Y."/>
        </authorList>
    </citation>
    <scope>NUCLEOTIDE SEQUENCE</scope>
    <source>
        <strain evidence="5">M-15738</strain>
        <tissue evidence="5">Blood</tissue>
    </source>
</reference>
<protein>
    <recommendedName>
        <fullName evidence="4">SH2 domain-containing protein</fullName>
    </recommendedName>
</protein>
<dbReference type="GO" id="GO:0005737">
    <property type="term" value="C:cytoplasm"/>
    <property type="evidence" value="ECO:0007669"/>
    <property type="project" value="TreeGrafter"/>
</dbReference>